<keyword evidence="2" id="KW-0645">Protease</keyword>
<dbReference type="InterPro" id="IPR038765">
    <property type="entry name" value="Papain-like_cys_pep_sf"/>
</dbReference>
<dbReference type="CDD" id="cd02620">
    <property type="entry name" value="Peptidase_C1A_CathepsinB"/>
    <property type="match status" value="1"/>
</dbReference>
<dbReference type="AlphaFoldDB" id="A0A0N5AM46"/>
<sequence length="334" mass="37136">HNKPLIRLKISIYAELITLNATIHNKFQHYSERVKYGLMGVDQVRLPLSETRYSDVFIPESFDARENWPFCSSLRNIRDQSSCGSCWAFGAVEAMSDRICIASNGSVQVSLSADDLLSCCSSCGFGCDGGDPLAAWRYWVSDGIVTGSNYTLKEGCKPYPFPPCEHHSNKTHYKPCEHDLFPTPKCVKSCVEGYDKSYASDKYYGLDAYGVADDVEAIQKEILLHGPVEVAFEVYDDFLHYESGIYVHTGGKIGGGHAVKMLGWGVEKGVPYWIVANSWNTDWGENGFFRILRGVDECGIESGVVGGRPKLNHRGRISNHSYDFLAMLGKIASH</sequence>
<comment type="similarity">
    <text evidence="1">Belongs to the peptidase C1 family.</text>
</comment>
<evidence type="ECO:0000256" key="5">
    <source>
        <dbReference type="ARBA" id="ARBA00022807"/>
    </source>
</evidence>
<evidence type="ECO:0000256" key="3">
    <source>
        <dbReference type="ARBA" id="ARBA00022729"/>
    </source>
</evidence>
<evidence type="ECO:0000313" key="10">
    <source>
        <dbReference type="WBParaSite" id="SMUV_0000564001-mRNA-1"/>
    </source>
</evidence>
<dbReference type="Proteomes" id="UP000046393">
    <property type="component" value="Unplaced"/>
</dbReference>
<name>A0A0N5AM46_9BILA</name>
<dbReference type="InterPro" id="IPR000668">
    <property type="entry name" value="Peptidase_C1A_C"/>
</dbReference>
<evidence type="ECO:0000313" key="9">
    <source>
        <dbReference type="Proteomes" id="UP000046393"/>
    </source>
</evidence>
<dbReference type="GO" id="GO:0008234">
    <property type="term" value="F:cysteine-type peptidase activity"/>
    <property type="evidence" value="ECO:0007669"/>
    <property type="project" value="UniProtKB-KW"/>
</dbReference>
<dbReference type="PROSITE" id="PS00139">
    <property type="entry name" value="THIOL_PROTEASE_CYS"/>
    <property type="match status" value="1"/>
</dbReference>
<dbReference type="STRING" id="451379.A0A0N5AM46"/>
<evidence type="ECO:0000256" key="7">
    <source>
        <dbReference type="ARBA" id="ARBA00023157"/>
    </source>
</evidence>
<dbReference type="PROSITE" id="PS00640">
    <property type="entry name" value="THIOL_PROTEASE_ASN"/>
    <property type="match status" value="1"/>
</dbReference>
<accession>A0A0N5AM46</accession>
<dbReference type="InterPro" id="IPR025660">
    <property type="entry name" value="Pept_his_AS"/>
</dbReference>
<dbReference type="InterPro" id="IPR025661">
    <property type="entry name" value="Pept_asp_AS"/>
</dbReference>
<keyword evidence="9" id="KW-1185">Reference proteome</keyword>
<dbReference type="PANTHER" id="PTHR12411">
    <property type="entry name" value="CYSTEINE PROTEASE FAMILY C1-RELATED"/>
    <property type="match status" value="1"/>
</dbReference>
<keyword evidence="4" id="KW-0378">Hydrolase</keyword>
<evidence type="ECO:0000256" key="1">
    <source>
        <dbReference type="ARBA" id="ARBA00008455"/>
    </source>
</evidence>
<evidence type="ECO:0000256" key="4">
    <source>
        <dbReference type="ARBA" id="ARBA00022801"/>
    </source>
</evidence>
<keyword evidence="5" id="KW-0788">Thiol protease</keyword>
<dbReference type="FunFam" id="3.90.70.10:FF:000031">
    <property type="entry name" value="Cathepsin B"/>
    <property type="match status" value="1"/>
</dbReference>
<dbReference type="Gene3D" id="3.90.70.10">
    <property type="entry name" value="Cysteine proteinases"/>
    <property type="match status" value="1"/>
</dbReference>
<protein>
    <submittedName>
        <fullName evidence="10">Pept_C1 domain-containing protein</fullName>
    </submittedName>
</protein>
<dbReference type="PROSITE" id="PS00639">
    <property type="entry name" value="THIOL_PROTEASE_HIS"/>
    <property type="match status" value="1"/>
</dbReference>
<dbReference type="InterPro" id="IPR000169">
    <property type="entry name" value="Pept_cys_AS"/>
</dbReference>
<dbReference type="SUPFAM" id="SSF54001">
    <property type="entry name" value="Cysteine proteinases"/>
    <property type="match status" value="1"/>
</dbReference>
<feature type="domain" description="Peptidase C1A papain C-terminal" evidence="8">
    <location>
        <begin position="58"/>
        <end position="308"/>
    </location>
</feature>
<dbReference type="PRINTS" id="PR00705">
    <property type="entry name" value="PAPAIN"/>
</dbReference>
<dbReference type="GO" id="GO:0006508">
    <property type="term" value="P:proteolysis"/>
    <property type="evidence" value="ECO:0007669"/>
    <property type="project" value="UniProtKB-KW"/>
</dbReference>
<reference evidence="10" key="1">
    <citation type="submission" date="2017-02" db="UniProtKB">
        <authorList>
            <consortium name="WormBaseParasite"/>
        </authorList>
    </citation>
    <scope>IDENTIFICATION</scope>
</reference>
<evidence type="ECO:0000259" key="8">
    <source>
        <dbReference type="SMART" id="SM00645"/>
    </source>
</evidence>
<dbReference type="InterPro" id="IPR013128">
    <property type="entry name" value="Peptidase_C1A"/>
</dbReference>
<keyword evidence="6" id="KW-0865">Zymogen</keyword>
<evidence type="ECO:0000256" key="2">
    <source>
        <dbReference type="ARBA" id="ARBA00022670"/>
    </source>
</evidence>
<dbReference type="SMART" id="SM00645">
    <property type="entry name" value="Pept_C1"/>
    <property type="match status" value="1"/>
</dbReference>
<evidence type="ECO:0000256" key="6">
    <source>
        <dbReference type="ARBA" id="ARBA00023145"/>
    </source>
</evidence>
<dbReference type="Pfam" id="PF00112">
    <property type="entry name" value="Peptidase_C1"/>
    <property type="match status" value="1"/>
</dbReference>
<keyword evidence="7" id="KW-1015">Disulfide bond</keyword>
<keyword evidence="3" id="KW-0732">Signal</keyword>
<organism evidence="9 10">
    <name type="scientific">Syphacia muris</name>
    <dbReference type="NCBI Taxonomy" id="451379"/>
    <lineage>
        <taxon>Eukaryota</taxon>
        <taxon>Metazoa</taxon>
        <taxon>Ecdysozoa</taxon>
        <taxon>Nematoda</taxon>
        <taxon>Chromadorea</taxon>
        <taxon>Rhabditida</taxon>
        <taxon>Spirurina</taxon>
        <taxon>Oxyuridomorpha</taxon>
        <taxon>Oxyuroidea</taxon>
        <taxon>Oxyuridae</taxon>
        <taxon>Syphacia</taxon>
    </lineage>
</organism>
<dbReference type="WBParaSite" id="SMUV_0000564001-mRNA-1">
    <property type="protein sequence ID" value="SMUV_0000564001-mRNA-1"/>
    <property type="gene ID" value="SMUV_0000564001"/>
</dbReference>
<proteinExistence type="inferred from homology"/>